<dbReference type="SUPFAM" id="SSF56784">
    <property type="entry name" value="HAD-like"/>
    <property type="match status" value="1"/>
</dbReference>
<organism evidence="10 11">
    <name type="scientific">Gandjariella thermophila</name>
    <dbReference type="NCBI Taxonomy" id="1931992"/>
    <lineage>
        <taxon>Bacteria</taxon>
        <taxon>Bacillati</taxon>
        <taxon>Actinomycetota</taxon>
        <taxon>Actinomycetes</taxon>
        <taxon>Pseudonocardiales</taxon>
        <taxon>Pseudonocardiaceae</taxon>
        <taxon>Gandjariella</taxon>
    </lineage>
</organism>
<dbReference type="InterPro" id="IPR036412">
    <property type="entry name" value="HAD-like_sf"/>
</dbReference>
<evidence type="ECO:0000256" key="7">
    <source>
        <dbReference type="ARBA" id="ARBA00031828"/>
    </source>
</evidence>
<dbReference type="GO" id="GO:0005737">
    <property type="term" value="C:cytoplasm"/>
    <property type="evidence" value="ECO:0007669"/>
    <property type="project" value="UniProtKB-SubCell"/>
</dbReference>
<evidence type="ECO:0000256" key="6">
    <source>
        <dbReference type="ARBA" id="ARBA00023277"/>
    </source>
</evidence>
<evidence type="ECO:0000313" key="11">
    <source>
        <dbReference type="Proteomes" id="UP000298860"/>
    </source>
</evidence>
<dbReference type="GO" id="GO:0005975">
    <property type="term" value="P:carbohydrate metabolic process"/>
    <property type="evidence" value="ECO:0007669"/>
    <property type="project" value="InterPro"/>
</dbReference>
<dbReference type="NCBIfam" id="TIGR01656">
    <property type="entry name" value="Histidinol-ppas"/>
    <property type="match status" value="1"/>
</dbReference>
<dbReference type="InterPro" id="IPR023214">
    <property type="entry name" value="HAD_sf"/>
</dbReference>
<dbReference type="PANTHER" id="PTHR42891:SF1">
    <property type="entry name" value="D-GLYCERO-BETA-D-MANNO-HEPTOSE-1,7-BISPHOSPHATE 7-PHOSPHATASE"/>
    <property type="match status" value="1"/>
</dbReference>
<gene>
    <name evidence="10" type="ORF">GTS_50040</name>
</gene>
<dbReference type="Pfam" id="PF13242">
    <property type="entry name" value="Hydrolase_like"/>
    <property type="match status" value="1"/>
</dbReference>
<feature type="domain" description="Glycosyltransferase 2-like" evidence="9">
    <location>
        <begin position="32"/>
        <end position="143"/>
    </location>
</feature>
<keyword evidence="4" id="KW-0479">Metal-binding</keyword>
<dbReference type="InterPro" id="IPR029044">
    <property type="entry name" value="Nucleotide-diphossugar_trans"/>
</dbReference>
<evidence type="ECO:0000256" key="4">
    <source>
        <dbReference type="ARBA" id="ARBA00022723"/>
    </source>
</evidence>
<dbReference type="InterPro" id="IPR004446">
    <property type="entry name" value="Heptose_bisP_phosphatase"/>
</dbReference>
<feature type="region of interest" description="Disordered" evidence="8">
    <location>
        <begin position="1"/>
        <end position="23"/>
    </location>
</feature>
<dbReference type="Proteomes" id="UP000298860">
    <property type="component" value="Unassembled WGS sequence"/>
</dbReference>
<evidence type="ECO:0000313" key="10">
    <source>
        <dbReference type="EMBL" id="GDY33371.1"/>
    </source>
</evidence>
<comment type="subcellular location">
    <subcellularLocation>
        <location evidence="1">Cytoplasm</location>
    </subcellularLocation>
</comment>
<proteinExistence type="inferred from homology"/>
<dbReference type="PANTHER" id="PTHR42891">
    <property type="entry name" value="D-GLYCERO-BETA-D-MANNO-HEPTOSE-1,7-BISPHOSPHATE 7-PHOSPHATASE"/>
    <property type="match status" value="1"/>
</dbReference>
<protein>
    <recommendedName>
        <fullName evidence="7">D,D-heptose 1,7-bisphosphate phosphatase</fullName>
    </recommendedName>
</protein>
<reference evidence="11" key="1">
    <citation type="submission" date="2019-04" db="EMBL/GenBank/DDBJ databases">
        <title>Draft genome sequence of Pseudonocardiaceae bacterium SL3-2-4.</title>
        <authorList>
            <person name="Ningsih F."/>
            <person name="Yokota A."/>
            <person name="Sakai Y."/>
            <person name="Nanatani K."/>
            <person name="Yabe S."/>
            <person name="Oetari A."/>
            <person name="Sjamsuridzal W."/>
        </authorList>
    </citation>
    <scope>NUCLEOTIDE SEQUENCE [LARGE SCALE GENOMIC DNA]</scope>
    <source>
        <strain evidence="11">SL3-2-4</strain>
    </source>
</reference>
<dbReference type="AlphaFoldDB" id="A0A4D4J9M7"/>
<evidence type="ECO:0000259" key="9">
    <source>
        <dbReference type="Pfam" id="PF00535"/>
    </source>
</evidence>
<feature type="region of interest" description="Disordered" evidence="8">
    <location>
        <begin position="346"/>
        <end position="378"/>
    </location>
</feature>
<evidence type="ECO:0000256" key="8">
    <source>
        <dbReference type="SAM" id="MobiDB-lite"/>
    </source>
</evidence>
<dbReference type="Gene3D" id="3.40.50.1000">
    <property type="entry name" value="HAD superfamily/HAD-like"/>
    <property type="match status" value="1"/>
</dbReference>
<dbReference type="Pfam" id="PF00535">
    <property type="entry name" value="Glycos_transf_2"/>
    <property type="match status" value="1"/>
</dbReference>
<dbReference type="NCBIfam" id="TIGR01662">
    <property type="entry name" value="HAD-SF-IIIA"/>
    <property type="match status" value="1"/>
</dbReference>
<dbReference type="Gene3D" id="3.90.550.10">
    <property type="entry name" value="Spore Coat Polysaccharide Biosynthesis Protein SpsA, Chain A"/>
    <property type="match status" value="1"/>
</dbReference>
<sequence length="554" mass="57915">MTPRRRALPSGGGRQNRRRALPSGGGLVTGYTIVIPTTGRDNLAALLRALDRAGGPRPAEIVVVDDRPSGEPLSVPDTHAPLRVMRSGGGGPAAARNAGWRLAGTEWVAFLDDDVLTPPDWPRRLVADLRDLPQDVAACQARIEVPLPADRRPTDDERGTAALAGARWITADMAYRRAALAAVGGFDERFPRAYREDADLALRVCRAGYRIVTGERVTTHPARAGGPLASVRAQRGNADNALMRRKHGRHWRRRIGEGRGRLGPHAATTAAALGALALGAAGRKRAALAAAATWTALTVEFALRRILPGPRTCDEVATMALTSVLIPPVACAHRLRGELRVRSAVPPAPSAGGNTSAVPSAASAGGNTSAVPSAASAGGNTSAVLFDRDGTLIEDVPYLTEPDLVRPVPGADKVLDALRNTGVPIGVVSNQSGVARGLITEEQLAAVNARVAELLGPFGTWQVCVHDPDDGCDCRKPRPGLVRRAAEALGVDVRRCVVIGDIGADVAAAEAAGARGVLVPTDRTRPEEVECARRAGNLAADLDDAVRLALGGRP</sequence>
<dbReference type="InterPro" id="IPR006549">
    <property type="entry name" value="HAD-SF_hydro_IIIA"/>
</dbReference>
<evidence type="ECO:0000256" key="2">
    <source>
        <dbReference type="ARBA" id="ARBA00005628"/>
    </source>
</evidence>
<keyword evidence="11" id="KW-1185">Reference proteome</keyword>
<evidence type="ECO:0000256" key="5">
    <source>
        <dbReference type="ARBA" id="ARBA00022801"/>
    </source>
</evidence>
<evidence type="ECO:0000256" key="1">
    <source>
        <dbReference type="ARBA" id="ARBA00004496"/>
    </source>
</evidence>
<dbReference type="InterPro" id="IPR006543">
    <property type="entry name" value="Histidinol-phos"/>
</dbReference>
<dbReference type="SUPFAM" id="SSF53448">
    <property type="entry name" value="Nucleotide-diphospho-sugar transferases"/>
    <property type="match status" value="1"/>
</dbReference>
<comment type="caution">
    <text evidence="10">The sequence shown here is derived from an EMBL/GenBank/DDBJ whole genome shotgun (WGS) entry which is preliminary data.</text>
</comment>
<name>A0A4D4J9M7_9PSEU</name>
<keyword evidence="6" id="KW-0119">Carbohydrate metabolism</keyword>
<dbReference type="EMBL" id="BJFL01000040">
    <property type="protein sequence ID" value="GDY33371.1"/>
    <property type="molecule type" value="Genomic_DNA"/>
</dbReference>
<evidence type="ECO:0000256" key="3">
    <source>
        <dbReference type="ARBA" id="ARBA00022490"/>
    </source>
</evidence>
<dbReference type="GO" id="GO:0046872">
    <property type="term" value="F:metal ion binding"/>
    <property type="evidence" value="ECO:0007669"/>
    <property type="project" value="UniProtKB-KW"/>
</dbReference>
<accession>A0A4D4J9M7</accession>
<dbReference type="GO" id="GO:0016791">
    <property type="term" value="F:phosphatase activity"/>
    <property type="evidence" value="ECO:0007669"/>
    <property type="project" value="InterPro"/>
</dbReference>
<keyword evidence="5" id="KW-0378">Hydrolase</keyword>
<dbReference type="InterPro" id="IPR001173">
    <property type="entry name" value="Glyco_trans_2-like"/>
</dbReference>
<comment type="similarity">
    <text evidence="2">Belongs to the GmhB family.</text>
</comment>
<keyword evidence="3" id="KW-0963">Cytoplasm</keyword>